<evidence type="ECO:0000313" key="4">
    <source>
        <dbReference type="EMBL" id="KAG9463657.1"/>
    </source>
</evidence>
<keyword evidence="1" id="KW-1015">Disulfide bond</keyword>
<sequence>MFLSTVSPLQLAGPSAHATRLGSDALVPCMFTVDNPPVDLTHLMIFWLFQDKEILKYNETVRRMSSRYSLSTEALSTGIANLTISSIQIPDGGMYKCSVTITNKTVVLNEESILRCSVTGFYPVDISIKWFRDGEKLNQAPGEDSWRNPDRTYNVNSSVTITPSAEDRGKIFSCRVQHEFLQEPLQEDFHLVYRGSHIIIYYY</sequence>
<dbReference type="Proteomes" id="UP000770717">
    <property type="component" value="Unassembled WGS sequence"/>
</dbReference>
<reference evidence="4" key="1">
    <citation type="thesis" date="2020" institute="ProQuest LLC" country="789 East Eisenhower Parkway, Ann Arbor, MI, USA">
        <title>Comparative Genomics and Chromosome Evolution.</title>
        <authorList>
            <person name="Mudd A.B."/>
        </authorList>
    </citation>
    <scope>NUCLEOTIDE SEQUENCE</scope>
    <source>
        <strain evidence="4">HN-11 Male</strain>
        <tissue evidence="4">Kidney and liver</tissue>
    </source>
</reference>
<organism evidence="4 5">
    <name type="scientific">Eleutherodactylus coqui</name>
    <name type="common">Puerto Rican coqui</name>
    <dbReference type="NCBI Taxonomy" id="57060"/>
    <lineage>
        <taxon>Eukaryota</taxon>
        <taxon>Metazoa</taxon>
        <taxon>Chordata</taxon>
        <taxon>Craniata</taxon>
        <taxon>Vertebrata</taxon>
        <taxon>Euteleostomi</taxon>
        <taxon>Amphibia</taxon>
        <taxon>Batrachia</taxon>
        <taxon>Anura</taxon>
        <taxon>Neobatrachia</taxon>
        <taxon>Hyloidea</taxon>
        <taxon>Eleutherodactylidae</taxon>
        <taxon>Eleutherodactylinae</taxon>
        <taxon>Eleutherodactylus</taxon>
        <taxon>Eleutherodactylus</taxon>
    </lineage>
</organism>
<proteinExistence type="predicted"/>
<accession>A0A8J6C5C7</accession>
<dbReference type="InterPro" id="IPR007110">
    <property type="entry name" value="Ig-like_dom"/>
</dbReference>
<evidence type="ECO:0000313" key="5">
    <source>
        <dbReference type="Proteomes" id="UP000770717"/>
    </source>
</evidence>
<dbReference type="PROSITE" id="PS50835">
    <property type="entry name" value="IG_LIKE"/>
    <property type="match status" value="1"/>
</dbReference>
<dbReference type="SUPFAM" id="SSF48726">
    <property type="entry name" value="Immunoglobulin"/>
    <property type="match status" value="2"/>
</dbReference>
<dbReference type="AlphaFoldDB" id="A0A8J6C5C7"/>
<evidence type="ECO:0000256" key="1">
    <source>
        <dbReference type="ARBA" id="ARBA00023157"/>
    </source>
</evidence>
<dbReference type="InterPro" id="IPR036179">
    <property type="entry name" value="Ig-like_dom_sf"/>
</dbReference>
<evidence type="ECO:0000259" key="3">
    <source>
        <dbReference type="PROSITE" id="PS50835"/>
    </source>
</evidence>
<keyword evidence="5" id="KW-1185">Reference proteome</keyword>
<comment type="caution">
    <text evidence="4">The sequence shown here is derived from an EMBL/GenBank/DDBJ whole genome shotgun (WGS) entry which is preliminary data.</text>
</comment>
<gene>
    <name evidence="4" type="ORF">GDO78_021349</name>
</gene>
<protein>
    <recommendedName>
        <fullName evidence="3">Ig-like domain-containing protein</fullName>
    </recommendedName>
</protein>
<dbReference type="EMBL" id="WNTK01006266">
    <property type="protein sequence ID" value="KAG9463657.1"/>
    <property type="molecule type" value="Genomic_DNA"/>
</dbReference>
<dbReference type="InterPro" id="IPR013783">
    <property type="entry name" value="Ig-like_fold"/>
</dbReference>
<dbReference type="InterPro" id="IPR003597">
    <property type="entry name" value="Ig_C1-set"/>
</dbReference>
<dbReference type="InterPro" id="IPR003599">
    <property type="entry name" value="Ig_sub"/>
</dbReference>
<keyword evidence="2" id="KW-0325">Glycoprotein</keyword>
<feature type="domain" description="Ig-like" evidence="3">
    <location>
        <begin position="90"/>
        <end position="186"/>
    </location>
</feature>
<dbReference type="OrthoDB" id="10043043at2759"/>
<dbReference type="SMART" id="SM00407">
    <property type="entry name" value="IGc1"/>
    <property type="match status" value="1"/>
</dbReference>
<dbReference type="PANTHER" id="PTHR19971">
    <property type="entry name" value="SIGNAL-REGULATORY PROTEIN BETA"/>
    <property type="match status" value="1"/>
</dbReference>
<dbReference type="Gene3D" id="2.60.40.10">
    <property type="entry name" value="Immunoglobulins"/>
    <property type="match status" value="2"/>
</dbReference>
<dbReference type="SMART" id="SM00409">
    <property type="entry name" value="IG"/>
    <property type="match status" value="1"/>
</dbReference>
<dbReference type="PROSITE" id="PS00290">
    <property type="entry name" value="IG_MHC"/>
    <property type="match status" value="1"/>
</dbReference>
<dbReference type="InterPro" id="IPR051755">
    <property type="entry name" value="Ig-like_CS_Receptor"/>
</dbReference>
<evidence type="ECO:0000256" key="2">
    <source>
        <dbReference type="ARBA" id="ARBA00023180"/>
    </source>
</evidence>
<name>A0A8J6C5C7_ELECQ</name>
<dbReference type="InterPro" id="IPR003006">
    <property type="entry name" value="Ig/MHC_CS"/>
</dbReference>
<dbReference type="Pfam" id="PF07654">
    <property type="entry name" value="C1-set"/>
    <property type="match status" value="1"/>
</dbReference>